<organism evidence="3 4">
    <name type="scientific">Lolium multiflorum</name>
    <name type="common">Italian ryegrass</name>
    <name type="synonym">Lolium perenne subsp. multiflorum</name>
    <dbReference type="NCBI Taxonomy" id="4521"/>
    <lineage>
        <taxon>Eukaryota</taxon>
        <taxon>Viridiplantae</taxon>
        <taxon>Streptophyta</taxon>
        <taxon>Embryophyta</taxon>
        <taxon>Tracheophyta</taxon>
        <taxon>Spermatophyta</taxon>
        <taxon>Magnoliopsida</taxon>
        <taxon>Liliopsida</taxon>
        <taxon>Poales</taxon>
        <taxon>Poaceae</taxon>
        <taxon>BOP clade</taxon>
        <taxon>Pooideae</taxon>
        <taxon>Poodae</taxon>
        <taxon>Poeae</taxon>
        <taxon>Poeae Chloroplast Group 2 (Poeae type)</taxon>
        <taxon>Loliodinae</taxon>
        <taxon>Loliinae</taxon>
        <taxon>Lolium</taxon>
    </lineage>
</organism>
<feature type="domain" description="FBD" evidence="2">
    <location>
        <begin position="191"/>
        <end position="228"/>
    </location>
</feature>
<evidence type="ECO:0000313" key="4">
    <source>
        <dbReference type="Proteomes" id="UP001231189"/>
    </source>
</evidence>
<evidence type="ECO:0000256" key="1">
    <source>
        <dbReference type="SAM" id="MobiDB-lite"/>
    </source>
</evidence>
<evidence type="ECO:0000259" key="2">
    <source>
        <dbReference type="Pfam" id="PF08387"/>
    </source>
</evidence>
<feature type="compositionally biased region" description="Basic and acidic residues" evidence="1">
    <location>
        <begin position="134"/>
        <end position="163"/>
    </location>
</feature>
<accession>A0AAD8W8C2</accession>
<feature type="region of interest" description="Disordered" evidence="1">
    <location>
        <begin position="43"/>
        <end position="168"/>
    </location>
</feature>
<sequence>MTRARVKALHNEVNSLLTTLDLGTPLDGLLPHADVLCVIRYKEHQDHGEEDKPRSREGEKQLDMEMIMKPKPTSLEALRGRDGRPVQTRSDRTHNRRPVTPGQPGANGPAPSCGRRPDRTGNLAIPGLRRSRTHDRTARPQARSDRTHDRTARSQARSDRKPDLTGMPHQTALTYPFAYLFALAGHSLASCDCLDSHLKTFVIHGVQGRKHEARFTAHIFKNGMVLKSYGIVYSHSDYVAEDGSDGSSSSDDVVDDGSDGSSSSDVVEDGSDGSSSSDDAVEDGSDGSSSNDDVVEDGSDGSSSSDDVIVEEGPTSGSVGEGNAPSGGSSGSDDAEVERRPMSGTVGEGNAPLGGSSGKYVFAHPAFPCWSFQNAINLSVEDPFYVMGPVMARIDIVGGETTR</sequence>
<proteinExistence type="predicted"/>
<keyword evidence="4" id="KW-1185">Reference proteome</keyword>
<dbReference type="Pfam" id="PF08387">
    <property type="entry name" value="FBD"/>
    <property type="match status" value="1"/>
</dbReference>
<comment type="caution">
    <text evidence="3">The sequence shown here is derived from an EMBL/GenBank/DDBJ whole genome shotgun (WGS) entry which is preliminary data.</text>
</comment>
<dbReference type="InterPro" id="IPR006566">
    <property type="entry name" value="FBD"/>
</dbReference>
<feature type="compositionally biased region" description="Basic and acidic residues" evidence="1">
    <location>
        <begin position="78"/>
        <end position="93"/>
    </location>
</feature>
<dbReference type="EMBL" id="JAUUTY010000004">
    <property type="protein sequence ID" value="KAK1647073.1"/>
    <property type="molecule type" value="Genomic_DNA"/>
</dbReference>
<dbReference type="Proteomes" id="UP001231189">
    <property type="component" value="Unassembled WGS sequence"/>
</dbReference>
<dbReference type="AlphaFoldDB" id="A0AAD8W8C2"/>
<feature type="region of interest" description="Disordered" evidence="1">
    <location>
        <begin position="241"/>
        <end position="351"/>
    </location>
</feature>
<gene>
    <name evidence="3" type="ORF">QYE76_064878</name>
</gene>
<feature type="compositionally biased region" description="Basic and acidic residues" evidence="1">
    <location>
        <begin position="43"/>
        <end position="68"/>
    </location>
</feature>
<feature type="compositionally biased region" description="Low complexity" evidence="1">
    <location>
        <begin position="300"/>
        <end position="313"/>
    </location>
</feature>
<reference evidence="3" key="1">
    <citation type="submission" date="2023-07" db="EMBL/GenBank/DDBJ databases">
        <title>A chromosome-level genome assembly of Lolium multiflorum.</title>
        <authorList>
            <person name="Chen Y."/>
            <person name="Copetti D."/>
            <person name="Kolliker R."/>
            <person name="Studer B."/>
        </authorList>
    </citation>
    <scope>NUCLEOTIDE SEQUENCE</scope>
    <source>
        <strain evidence="3">02402/16</strain>
        <tissue evidence="3">Leaf</tissue>
    </source>
</reference>
<protein>
    <recommendedName>
        <fullName evidence="2">FBD domain-containing protein</fullName>
    </recommendedName>
</protein>
<name>A0AAD8W8C2_LOLMU</name>
<evidence type="ECO:0000313" key="3">
    <source>
        <dbReference type="EMBL" id="KAK1647073.1"/>
    </source>
</evidence>